<dbReference type="SUPFAM" id="SSF55961">
    <property type="entry name" value="Bet v1-like"/>
    <property type="match status" value="1"/>
</dbReference>
<evidence type="ECO:0008006" key="2">
    <source>
        <dbReference type="Google" id="ProtNLM"/>
    </source>
</evidence>
<dbReference type="Gene3D" id="3.30.530.20">
    <property type="match status" value="1"/>
</dbReference>
<evidence type="ECO:0000313" key="1">
    <source>
        <dbReference type="EMBL" id="SVC90030.1"/>
    </source>
</evidence>
<sequence>MKLSLFLFYFLLSPYFLFLLLASNHPYPQSWNDLQNNEGWELIKEMDRVKIFGKQLEDSPLPSYKAEIISDVEMYLMADAAWLVENSTEIFPNAFIIDAGVYHRRSDTSYTAFQVFDIPFLSPRLYQFDSIRNGNSIHWVRTDTVIHGHNPGNLLLPPVNFGSWEVEQAGIQSKLTYRLCTDPGGNVPLWIVE</sequence>
<protein>
    <recommendedName>
        <fullName evidence="2">START domain-containing protein</fullName>
    </recommendedName>
</protein>
<feature type="non-terminal residue" evidence="1">
    <location>
        <position position="193"/>
    </location>
</feature>
<gene>
    <name evidence="1" type="ORF">METZ01_LOCUS342884</name>
</gene>
<accession>A0A382QYM8</accession>
<name>A0A382QYM8_9ZZZZ</name>
<dbReference type="AlphaFoldDB" id="A0A382QYM8"/>
<organism evidence="1">
    <name type="scientific">marine metagenome</name>
    <dbReference type="NCBI Taxonomy" id="408172"/>
    <lineage>
        <taxon>unclassified sequences</taxon>
        <taxon>metagenomes</taxon>
        <taxon>ecological metagenomes</taxon>
    </lineage>
</organism>
<dbReference type="InterPro" id="IPR023393">
    <property type="entry name" value="START-like_dom_sf"/>
</dbReference>
<reference evidence="1" key="1">
    <citation type="submission" date="2018-05" db="EMBL/GenBank/DDBJ databases">
        <authorList>
            <person name="Lanie J.A."/>
            <person name="Ng W.-L."/>
            <person name="Kazmierczak K.M."/>
            <person name="Andrzejewski T.M."/>
            <person name="Davidsen T.M."/>
            <person name="Wayne K.J."/>
            <person name="Tettelin H."/>
            <person name="Glass J.I."/>
            <person name="Rusch D."/>
            <person name="Podicherti R."/>
            <person name="Tsui H.-C.T."/>
            <person name="Winkler M.E."/>
        </authorList>
    </citation>
    <scope>NUCLEOTIDE SEQUENCE</scope>
</reference>
<proteinExistence type="predicted"/>
<dbReference type="EMBL" id="UINC01117541">
    <property type="protein sequence ID" value="SVC90030.1"/>
    <property type="molecule type" value="Genomic_DNA"/>
</dbReference>